<protein>
    <recommendedName>
        <fullName evidence="11">Type I restriction enzyme endonuclease subunit</fullName>
        <shortName evidence="11">R protein</shortName>
        <ecNumber evidence="11">3.1.21.3</ecNumber>
    </recommendedName>
</protein>
<dbReference type="PANTHER" id="PTHR30195">
    <property type="entry name" value="TYPE I SITE-SPECIFIC DEOXYRIBONUCLEASE PROTEIN SUBUNIT M AND R"/>
    <property type="match status" value="1"/>
</dbReference>
<dbReference type="GO" id="GO:0003677">
    <property type="term" value="F:DNA binding"/>
    <property type="evidence" value="ECO:0007669"/>
    <property type="project" value="UniProtKB-KW"/>
</dbReference>
<dbReference type="InterPro" id="IPR051268">
    <property type="entry name" value="Type-I_R_enzyme_R_subunit"/>
</dbReference>
<dbReference type="InterPro" id="IPR055180">
    <property type="entry name" value="HsdR_RecA-like_helicase_dom_2"/>
</dbReference>
<gene>
    <name evidence="13" type="ORF">COO91_02828</name>
</gene>
<dbReference type="NCBIfam" id="TIGR00348">
    <property type="entry name" value="hsdR"/>
    <property type="match status" value="1"/>
</dbReference>
<evidence type="ECO:0000259" key="12">
    <source>
        <dbReference type="PROSITE" id="PS51192"/>
    </source>
</evidence>
<dbReference type="GO" id="GO:0005524">
    <property type="term" value="F:ATP binding"/>
    <property type="evidence" value="ECO:0007669"/>
    <property type="project" value="UniProtKB-KW"/>
</dbReference>
<evidence type="ECO:0000256" key="2">
    <source>
        <dbReference type="ARBA" id="ARBA00008598"/>
    </source>
</evidence>
<evidence type="ECO:0000256" key="11">
    <source>
        <dbReference type="RuleBase" id="RU364115"/>
    </source>
</evidence>
<proteinExistence type="inferred from homology"/>
<dbReference type="SMART" id="SM00487">
    <property type="entry name" value="DEXDc"/>
    <property type="match status" value="1"/>
</dbReference>
<evidence type="ECO:0000313" key="14">
    <source>
        <dbReference type="Proteomes" id="UP000232003"/>
    </source>
</evidence>
<evidence type="ECO:0000256" key="7">
    <source>
        <dbReference type="ARBA" id="ARBA00022759"/>
    </source>
</evidence>
<dbReference type="Pfam" id="PF22679">
    <property type="entry name" value="T1R_D3-like"/>
    <property type="match status" value="1"/>
</dbReference>
<keyword evidence="10 11" id="KW-0238">DNA-binding</keyword>
<dbReference type="GO" id="GO:0009307">
    <property type="term" value="P:DNA restriction-modification system"/>
    <property type="evidence" value="ECO:0007669"/>
    <property type="project" value="UniProtKB-KW"/>
</dbReference>
<accession>A0A2K8SN85</accession>
<dbReference type="Gene3D" id="3.90.1570.50">
    <property type="match status" value="1"/>
</dbReference>
<comment type="catalytic activity">
    <reaction evidence="1 11">
        <text>Endonucleolytic cleavage of DNA to give random double-stranded fragments with terminal 5'-phosphates, ATP is simultaneously hydrolyzed.</text>
        <dbReference type="EC" id="3.1.21.3"/>
    </reaction>
</comment>
<keyword evidence="7" id="KW-0255">Endonuclease</keyword>
<evidence type="ECO:0000256" key="5">
    <source>
        <dbReference type="ARBA" id="ARBA00022741"/>
    </source>
</evidence>
<dbReference type="EMBL" id="CP024785">
    <property type="protein sequence ID" value="AUB36899.1"/>
    <property type="molecule type" value="Genomic_DNA"/>
</dbReference>
<comment type="function">
    <text evidence="11">Subunit R is required for both nuclease and ATPase activities, but not for modification.</text>
</comment>
<name>A0A2K8SN85_9NOSO</name>
<dbReference type="EC" id="3.1.21.3" evidence="11"/>
<dbReference type="CDD" id="cd18800">
    <property type="entry name" value="SF2_C_EcoR124I-like"/>
    <property type="match status" value="1"/>
</dbReference>
<evidence type="ECO:0000256" key="6">
    <source>
        <dbReference type="ARBA" id="ARBA00022747"/>
    </source>
</evidence>
<dbReference type="KEGG" id="nfl:COO91_02828"/>
<dbReference type="Pfam" id="PF01863">
    <property type="entry name" value="YgjP-like"/>
    <property type="match status" value="1"/>
</dbReference>
<dbReference type="Proteomes" id="UP000232003">
    <property type="component" value="Chromosome"/>
</dbReference>
<evidence type="ECO:0000313" key="13">
    <source>
        <dbReference type="EMBL" id="AUB36899.1"/>
    </source>
</evidence>
<comment type="subunit">
    <text evidence="3 11">The type I restriction/modification system is composed of three polypeptides R, M and S.</text>
</comment>
<keyword evidence="8 11" id="KW-0378">Hydrolase</keyword>
<dbReference type="InterPro" id="IPR004473">
    <property type="entry name" value="Restrct_endonuc_typeI_HsdR"/>
</dbReference>
<comment type="similarity">
    <text evidence="2 11">Belongs to the HsdR family.</text>
</comment>
<feature type="domain" description="Helicase ATP-binding" evidence="12">
    <location>
        <begin position="342"/>
        <end position="513"/>
    </location>
</feature>
<dbReference type="REBASE" id="225813">
    <property type="entry name" value="NflNUN1ORF2827P"/>
</dbReference>
<evidence type="ECO:0000256" key="1">
    <source>
        <dbReference type="ARBA" id="ARBA00000851"/>
    </source>
</evidence>
<organism evidence="13 14">
    <name type="scientific">Nostoc flagelliforme CCNUN1</name>
    <dbReference type="NCBI Taxonomy" id="2038116"/>
    <lineage>
        <taxon>Bacteria</taxon>
        <taxon>Bacillati</taxon>
        <taxon>Cyanobacteriota</taxon>
        <taxon>Cyanophyceae</taxon>
        <taxon>Nostocales</taxon>
        <taxon>Nostocaceae</taxon>
        <taxon>Nostoc</taxon>
    </lineage>
</organism>
<dbReference type="Pfam" id="PF18766">
    <property type="entry name" value="SWI2_SNF2"/>
    <property type="match status" value="1"/>
</dbReference>
<reference evidence="13 14" key="1">
    <citation type="submission" date="2017-11" db="EMBL/GenBank/DDBJ databases">
        <title>Complete genome of a free-living desiccation-tolerant cyanobacterium and its photosynthetic adaptation to extreme terrestrial habitat.</title>
        <authorList>
            <person name="Shang J."/>
        </authorList>
    </citation>
    <scope>NUCLEOTIDE SEQUENCE [LARGE SCALE GENOMIC DNA]</scope>
    <source>
        <strain evidence="13 14">CCNUN1</strain>
    </source>
</reference>
<dbReference type="InterPro" id="IPR007409">
    <property type="entry name" value="Restrct_endonuc_type1_HsdR_N"/>
</dbReference>
<dbReference type="InterPro" id="IPR002725">
    <property type="entry name" value="YgjP-like_metallopeptidase"/>
</dbReference>
<keyword evidence="14" id="KW-1185">Reference proteome</keyword>
<evidence type="ECO:0000256" key="3">
    <source>
        <dbReference type="ARBA" id="ARBA00011296"/>
    </source>
</evidence>
<dbReference type="RefSeq" id="WP_167407617.1">
    <property type="nucleotide sequence ID" value="NZ_CAWNNC010000001.1"/>
</dbReference>
<dbReference type="PANTHER" id="PTHR30195:SF15">
    <property type="entry name" value="TYPE I RESTRICTION ENZYME HINDI ENDONUCLEASE SUBUNIT"/>
    <property type="match status" value="1"/>
</dbReference>
<evidence type="ECO:0000256" key="9">
    <source>
        <dbReference type="ARBA" id="ARBA00022840"/>
    </source>
</evidence>
<dbReference type="InterPro" id="IPR014001">
    <property type="entry name" value="Helicase_ATP-bd"/>
</dbReference>
<dbReference type="Gene3D" id="3.40.50.300">
    <property type="entry name" value="P-loop containing nucleotide triphosphate hydrolases"/>
    <property type="match status" value="2"/>
</dbReference>
<dbReference type="SUPFAM" id="SSF52540">
    <property type="entry name" value="P-loop containing nucleoside triphosphate hydrolases"/>
    <property type="match status" value="1"/>
</dbReference>
<sequence>MRQLPGGLGWEHIKANHLAAIPEQRDDYHEVLLLSRLQRQLREINLDPNGQPWLDQRRINQAINQLQNLGPGKLMEKNETLTKLLLTGVKVEGLTGKQTTINLIDFDHPERNDFLAISQFRIDPPGINGPKGHYRPDIILFVNGIPLVVIECKAPGADMLKSGIKDLLKYSNQRNSPQPEGIERVFHYNQLMISCTSGRAVVGTVGSQPKHYLEWKDTSPFESSLIAQVLDITNPTLPEEELISSASNYLLPESTPTREDEALAAVKSGEKLEDLIDLSKLNRRQQLIAGMLHPASLLDILRHYILFTTKHNRRIKIVPRYQQFRGVSKAVDRLIHGKTKTEHGSQDQRGGIIWHYQGSGKSLDMVFILRKLRTIPQLQQFKAIIVTDRTDLEDQLQQTATLSGQTLQVAQNIKDLANKLRQTGPGIVFGMVQKFNKINEAKEYADIEELNNALNPSEGILLLIDEAHRSHSNTLHAYLSKALPNCAKIGFTGTPIISAKKKKTKDIFAHDENPYIDIYSIRDSQKDKVTVPIFYEGLEAMGAVKGATTLDQLFEVLFQDYTPQERAAIKSKYVGKRNVLKAKELMRAKARHILRHYVTRIMPDKFKAQVAASDREACVLYQQYLTAAKDELIQELESNAVILQSLKLESAPAEYRTLLEAYPYLNTIKRLEFAAIISANSKQDPQAWKQWTDENNHTTYKNRFWKNLDEDGLAFLIVNNKLLVGFDAPLEQVLYVDRSLVEHDLLQAIARTNRTAEGKGYGLIVDYYGIDIAAAMSVYDQEDVDGAWFDIQEELPKLNEAHRRAMNFWQERNLNIYDDKEACINILNHDERSRAEFYQLLREFLQAMDAFLPRPQALRYLKDAKELGELKKLVDDIFRDERPEDAKEKVQALIDQHIQSQGINLKVSRASIFDLDFELRESPRRRTVEITIERDGQLIITTPPQVPVEKLGQIIEQRRFWIYSKLLKKSAIKQPSEQKTYLPGEGFHYLGRSYRLKLVDSADNPLRLYQGRFELLRSHQEQGRDLFIQWYRGHIQQHLELITTSIANRIGAKPTSIQVRELGNRWGSCNPKGDIYFHWRVALLPNAMIEYVVVHEMVHLVQPNHNRYFWDRVERILPDCVERKDWLAKNGAIFSL</sequence>
<evidence type="ECO:0000256" key="8">
    <source>
        <dbReference type="ARBA" id="ARBA00022801"/>
    </source>
</evidence>
<evidence type="ECO:0000256" key="4">
    <source>
        <dbReference type="ARBA" id="ARBA00022722"/>
    </source>
</evidence>
<dbReference type="Gene3D" id="3.30.2010.10">
    <property type="entry name" value="Metalloproteases ('zincins'), catalytic domain"/>
    <property type="match status" value="1"/>
</dbReference>
<keyword evidence="9 11" id="KW-0067">ATP-binding</keyword>
<dbReference type="CDD" id="cd07344">
    <property type="entry name" value="M48_yhfN_like"/>
    <property type="match status" value="1"/>
</dbReference>
<keyword evidence="5 11" id="KW-0547">Nucleotide-binding</keyword>
<evidence type="ECO:0000256" key="10">
    <source>
        <dbReference type="ARBA" id="ARBA00023125"/>
    </source>
</evidence>
<keyword evidence="6 11" id="KW-0680">Restriction system</keyword>
<dbReference type="CDD" id="cd18030">
    <property type="entry name" value="DEXHc_RE_I_HsdR"/>
    <property type="match status" value="1"/>
</dbReference>
<dbReference type="InterPro" id="IPR040980">
    <property type="entry name" value="SWI2_SNF2"/>
</dbReference>
<dbReference type="AlphaFoldDB" id="A0A2K8SN85"/>
<dbReference type="PROSITE" id="PS51192">
    <property type="entry name" value="HELICASE_ATP_BIND_1"/>
    <property type="match status" value="1"/>
</dbReference>
<dbReference type="InterPro" id="IPR027417">
    <property type="entry name" value="P-loop_NTPase"/>
</dbReference>
<dbReference type="GO" id="GO:0009035">
    <property type="term" value="F:type I site-specific deoxyribonuclease activity"/>
    <property type="evidence" value="ECO:0007669"/>
    <property type="project" value="UniProtKB-EC"/>
</dbReference>
<dbReference type="CDD" id="cd22332">
    <property type="entry name" value="HsdR_N"/>
    <property type="match status" value="1"/>
</dbReference>
<keyword evidence="4" id="KW-0540">Nuclease</keyword>
<dbReference type="Pfam" id="PF04313">
    <property type="entry name" value="HSDR_N"/>
    <property type="match status" value="1"/>
</dbReference>